<dbReference type="PROSITE" id="PS51257">
    <property type="entry name" value="PROKAR_LIPOPROTEIN"/>
    <property type="match status" value="1"/>
</dbReference>
<gene>
    <name evidence="1" type="ORF">SAMN06265222_12532</name>
</gene>
<proteinExistence type="predicted"/>
<evidence type="ECO:0000313" key="1">
    <source>
        <dbReference type="EMBL" id="SMP78289.1"/>
    </source>
</evidence>
<organism evidence="1 2">
    <name type="scientific">Neorhodopirellula lusitana</name>
    <dbReference type="NCBI Taxonomy" id="445327"/>
    <lineage>
        <taxon>Bacteria</taxon>
        <taxon>Pseudomonadati</taxon>
        <taxon>Planctomycetota</taxon>
        <taxon>Planctomycetia</taxon>
        <taxon>Pirellulales</taxon>
        <taxon>Pirellulaceae</taxon>
        <taxon>Neorhodopirellula</taxon>
    </lineage>
</organism>
<dbReference type="Proteomes" id="UP001158067">
    <property type="component" value="Unassembled WGS sequence"/>
</dbReference>
<keyword evidence="2" id="KW-1185">Reference proteome</keyword>
<dbReference type="RefSeq" id="WP_283435490.1">
    <property type="nucleotide sequence ID" value="NZ_CAWLDM010000001.1"/>
</dbReference>
<name>A0ABY1QRP2_9BACT</name>
<evidence type="ECO:0008006" key="3">
    <source>
        <dbReference type="Google" id="ProtNLM"/>
    </source>
</evidence>
<reference evidence="1 2" key="1">
    <citation type="submission" date="2017-05" db="EMBL/GenBank/DDBJ databases">
        <authorList>
            <person name="Varghese N."/>
            <person name="Submissions S."/>
        </authorList>
    </citation>
    <scope>NUCLEOTIDE SEQUENCE [LARGE SCALE GENOMIC DNA]</scope>
    <source>
        <strain evidence="1 2">DSM 25457</strain>
    </source>
</reference>
<evidence type="ECO:0000313" key="2">
    <source>
        <dbReference type="Proteomes" id="UP001158067"/>
    </source>
</evidence>
<dbReference type="EMBL" id="FXUG01000025">
    <property type="protein sequence ID" value="SMP78289.1"/>
    <property type="molecule type" value="Genomic_DNA"/>
</dbReference>
<accession>A0ABY1QRP2</accession>
<sequence>MTRLLLKLCVVVGLFVVVGCGGSQTGVPFDQSELDKHVEENPVPLVTDSDFQAADDANL</sequence>
<comment type="caution">
    <text evidence="1">The sequence shown here is derived from an EMBL/GenBank/DDBJ whole genome shotgun (WGS) entry which is preliminary data.</text>
</comment>
<protein>
    <recommendedName>
        <fullName evidence="3">Secreted protein</fullName>
    </recommendedName>
</protein>